<protein>
    <submittedName>
        <fullName evidence="1">Uncharacterized protein</fullName>
    </submittedName>
</protein>
<accession>A0A0F9RY35</accession>
<proteinExistence type="predicted"/>
<organism evidence="1">
    <name type="scientific">marine sediment metagenome</name>
    <dbReference type="NCBI Taxonomy" id="412755"/>
    <lineage>
        <taxon>unclassified sequences</taxon>
        <taxon>metagenomes</taxon>
        <taxon>ecological metagenomes</taxon>
    </lineage>
</organism>
<name>A0A0F9RY35_9ZZZZ</name>
<comment type="caution">
    <text evidence="1">The sequence shown here is derived from an EMBL/GenBank/DDBJ whole genome shotgun (WGS) entry which is preliminary data.</text>
</comment>
<dbReference type="EMBL" id="LAZR01000661">
    <property type="protein sequence ID" value="KKN61360.1"/>
    <property type="molecule type" value="Genomic_DNA"/>
</dbReference>
<reference evidence="1" key="1">
    <citation type="journal article" date="2015" name="Nature">
        <title>Complex archaea that bridge the gap between prokaryotes and eukaryotes.</title>
        <authorList>
            <person name="Spang A."/>
            <person name="Saw J.H."/>
            <person name="Jorgensen S.L."/>
            <person name="Zaremba-Niedzwiedzka K."/>
            <person name="Martijn J."/>
            <person name="Lind A.E."/>
            <person name="van Eijk R."/>
            <person name="Schleper C."/>
            <person name="Guy L."/>
            <person name="Ettema T.J."/>
        </authorList>
    </citation>
    <scope>NUCLEOTIDE SEQUENCE</scope>
</reference>
<evidence type="ECO:0000313" key="1">
    <source>
        <dbReference type="EMBL" id="KKN61360.1"/>
    </source>
</evidence>
<gene>
    <name evidence="1" type="ORF">LCGC14_0522920</name>
</gene>
<sequence>MFKRQPLKLRIHAVVKKRTRQTKFPERIETSVSANLKQRIENLADSESISVAAYVRRLLDKQVPGGI</sequence>
<dbReference type="AlphaFoldDB" id="A0A0F9RY35"/>